<dbReference type="EMBL" id="CP096205">
    <property type="protein sequence ID" value="UPQ80418.1"/>
    <property type="molecule type" value="Genomic_DNA"/>
</dbReference>
<dbReference type="InterPro" id="IPR035093">
    <property type="entry name" value="RelE/ParE_toxin_dom_sf"/>
</dbReference>
<evidence type="ECO:0000313" key="3">
    <source>
        <dbReference type="Proteomes" id="UP000830583"/>
    </source>
</evidence>
<keyword evidence="1" id="KW-1277">Toxin-antitoxin system</keyword>
<reference evidence="2" key="1">
    <citation type="submission" date="2022-04" db="EMBL/GenBank/DDBJ databases">
        <title>Consumption of N2O by Flavobacterium azooxidireducens sp. nov. isolated from Decomposing Leaf Litter of Phragmites australis (Cav.).</title>
        <authorList>
            <person name="Behrendt U."/>
            <person name="Spanner T."/>
            <person name="Augustin J."/>
            <person name="Horn M.A."/>
            <person name="Kolb S."/>
            <person name="Ulrich A."/>
        </authorList>
    </citation>
    <scope>NUCLEOTIDE SEQUENCE</scope>
    <source>
        <strain evidence="2">IGB 4-14</strain>
    </source>
</reference>
<dbReference type="RefSeq" id="WP_248436313.1">
    <property type="nucleotide sequence ID" value="NZ_CP096205.1"/>
</dbReference>
<dbReference type="Pfam" id="PF05016">
    <property type="entry name" value="ParE_toxin"/>
    <property type="match status" value="1"/>
</dbReference>
<protein>
    <submittedName>
        <fullName evidence="2">Type II toxin-antitoxin system RelE/ParE family toxin</fullName>
    </submittedName>
</protein>
<dbReference type="InterPro" id="IPR007712">
    <property type="entry name" value="RelE/ParE_toxin"/>
</dbReference>
<proteinExistence type="predicted"/>
<evidence type="ECO:0000256" key="1">
    <source>
        <dbReference type="ARBA" id="ARBA00022649"/>
    </source>
</evidence>
<gene>
    <name evidence="2" type="ORF">M0M57_06165</name>
</gene>
<sequence>MSYKKLILKSTASIEIENTISHYSHINKSLAQKLEKEIRYSFLKISKHPESFQFRYQTIRIIWLKTFPYGIYYIFDSDEVYILAFWHTKEDAVNKLKK</sequence>
<dbReference type="Proteomes" id="UP000830583">
    <property type="component" value="Chromosome"/>
</dbReference>
<evidence type="ECO:0000313" key="2">
    <source>
        <dbReference type="EMBL" id="UPQ80418.1"/>
    </source>
</evidence>
<name>A0ABY4KHX1_9FLAO</name>
<organism evidence="2 3">
    <name type="scientific">Flavobacterium azooxidireducens</name>
    <dbReference type="NCBI Taxonomy" id="1871076"/>
    <lineage>
        <taxon>Bacteria</taxon>
        <taxon>Pseudomonadati</taxon>
        <taxon>Bacteroidota</taxon>
        <taxon>Flavobacteriia</taxon>
        <taxon>Flavobacteriales</taxon>
        <taxon>Flavobacteriaceae</taxon>
        <taxon>Flavobacterium</taxon>
    </lineage>
</organism>
<keyword evidence="3" id="KW-1185">Reference proteome</keyword>
<dbReference type="Gene3D" id="3.30.2310.20">
    <property type="entry name" value="RelE-like"/>
    <property type="match status" value="1"/>
</dbReference>
<accession>A0ABY4KHX1</accession>